<dbReference type="RefSeq" id="WP_115310658.1">
    <property type="nucleotide sequence ID" value="NZ_UHIO01000001.1"/>
</dbReference>
<evidence type="ECO:0000313" key="4">
    <source>
        <dbReference type="Proteomes" id="UP000255367"/>
    </source>
</evidence>
<dbReference type="AlphaFoldDB" id="A0A380NNZ7"/>
<dbReference type="Proteomes" id="UP000255367">
    <property type="component" value="Unassembled WGS sequence"/>
</dbReference>
<sequence length="120" mass="13290">MNRILLSVMLLTLVSATAAAELQTAVIRHPDGSATITQWDPTDGYSYSEDVPASKPIIIPMKKIIMTPAEANELRDASVNEAVQAWQDKNVSIDTEKKEENSESSKQKNSDDVDGFFSWF</sequence>
<accession>A0A380NNZ7</accession>
<feature type="chain" id="PRO_5039159968" evidence="2">
    <location>
        <begin position="21"/>
        <end position="120"/>
    </location>
</feature>
<name>A0A380NNZ7_9FIRM</name>
<feature type="signal peptide" evidence="2">
    <location>
        <begin position="1"/>
        <end position="20"/>
    </location>
</feature>
<organism evidence="3 4">
    <name type="scientific">Veillonella criceti</name>
    <dbReference type="NCBI Taxonomy" id="103891"/>
    <lineage>
        <taxon>Bacteria</taxon>
        <taxon>Bacillati</taxon>
        <taxon>Bacillota</taxon>
        <taxon>Negativicutes</taxon>
        <taxon>Veillonellales</taxon>
        <taxon>Veillonellaceae</taxon>
        <taxon>Veillonella</taxon>
    </lineage>
</organism>
<keyword evidence="4" id="KW-1185">Reference proteome</keyword>
<dbReference type="EMBL" id="UHIO01000001">
    <property type="protein sequence ID" value="SUP44167.1"/>
    <property type="molecule type" value="Genomic_DNA"/>
</dbReference>
<protein>
    <submittedName>
        <fullName evidence="3">Uncharacterized protein</fullName>
    </submittedName>
</protein>
<reference evidence="3 4" key="1">
    <citation type="submission" date="2018-06" db="EMBL/GenBank/DDBJ databases">
        <authorList>
            <consortium name="Pathogen Informatics"/>
            <person name="Doyle S."/>
        </authorList>
    </citation>
    <scope>NUCLEOTIDE SEQUENCE [LARGE SCALE GENOMIC DNA]</scope>
    <source>
        <strain evidence="3 4">NCTC12020</strain>
    </source>
</reference>
<feature type="compositionally biased region" description="Basic and acidic residues" evidence="1">
    <location>
        <begin position="94"/>
        <end position="111"/>
    </location>
</feature>
<feature type="region of interest" description="Disordered" evidence="1">
    <location>
        <begin position="89"/>
        <end position="120"/>
    </location>
</feature>
<evidence type="ECO:0000256" key="1">
    <source>
        <dbReference type="SAM" id="MobiDB-lite"/>
    </source>
</evidence>
<evidence type="ECO:0000256" key="2">
    <source>
        <dbReference type="SAM" id="SignalP"/>
    </source>
</evidence>
<keyword evidence="2" id="KW-0732">Signal</keyword>
<gene>
    <name evidence="3" type="ORF">NCTC12020_01536</name>
</gene>
<proteinExistence type="predicted"/>
<dbReference type="OrthoDB" id="1632070at2"/>
<evidence type="ECO:0000313" key="3">
    <source>
        <dbReference type="EMBL" id="SUP44167.1"/>
    </source>
</evidence>